<feature type="transmembrane region" description="Helical" evidence="5">
    <location>
        <begin position="335"/>
        <end position="358"/>
    </location>
</feature>
<name>B1I5D2_DESAP</name>
<sequence length="805" mass="87999">MTRAGARTTTVPLAAVTRTAQPFSFTFAFWGLMTILFASPYLRGLFFAAEQYWAVALAAVLFFFVWVGKVATHENRMFEHPLDYLMPVLPALYLFSAFFAVNTGMAVDEIVRAVLYFLAFWIAARVISSADDLHRVFHVIYLSAAGVALAGLATATGIIEIRDGFLGGRIYSTFQYPNALANYLMAVLFLGFYLWQRRVVEPPPEGQNPFIQMGVPQWLKNFDPYPYYYALGNFLLMAVFFGTKSQGGFIVFGLLLPLFVFGLPAERRFPVAVHLLLVAVPALLAINRFLAAVADGRLEPAWLWVLLGLFLVALGQLLWGRLYRSSLRAWVEQRGPAAALGGLALGLAGAAVFILVNWERFQAMVKWHNLEHRVYFIATAWEMVLARPLTGWGGGGWAEAYQAFLPYLFTSRQVHGHYLQVGVETGILGMFLFAAIWGVFLWTAYRLYLKSAKDPGRRTLVWTMVLACLAVGIHSALDFNFSLGALALVVWVLFGALVGLEREARTAAAAVEAVRRKKRKLSSYVPPDYNRLTAVGICAGLLVCGVLVLSAASAKAAQGAALLQQGQLKEGLGAVQLAAAYNPFNGDYNYLLAQIYQARGDQDAALAEIERAVNKSRYNPAYHEFRAHLLSARGDYEAAAAGAEEAVTKAPLAVGRYEALVRTYFTAGYGEIQGDDPEAAREYFEAVLAVPARMEAVMAGLSDTEKRLWSGPQLGVTGAMQFPLGAAHYFLGEFEAAAAAFEAAAGTEEDETARGEILVWQAVVAEAQGDTEQAGAFLAEAGKLNPEAPGIYAGIRELPVLQKVK</sequence>
<dbReference type="PANTHER" id="PTHR37422:SF23">
    <property type="entry name" value="TEICHURONIC ACID BIOSYNTHESIS PROTEIN TUAE"/>
    <property type="match status" value="1"/>
</dbReference>
<dbReference type="AlphaFoldDB" id="B1I5D2"/>
<evidence type="ECO:0000256" key="1">
    <source>
        <dbReference type="ARBA" id="ARBA00004141"/>
    </source>
</evidence>
<feature type="transmembrane region" description="Helical" evidence="5">
    <location>
        <begin position="139"/>
        <end position="159"/>
    </location>
</feature>
<reference evidence="7 8" key="2">
    <citation type="journal article" date="2008" name="Science">
        <title>Environmental genomics reveals a single-species ecosystem deep within Earth.</title>
        <authorList>
            <person name="Chivian D."/>
            <person name="Brodie E.L."/>
            <person name="Alm E.J."/>
            <person name="Culley D.E."/>
            <person name="Dehal P.S."/>
            <person name="Desantis T.Z."/>
            <person name="Gihring T.M."/>
            <person name="Lapidus A."/>
            <person name="Lin L.H."/>
            <person name="Lowry S.R."/>
            <person name="Moser D.P."/>
            <person name="Richardson P.M."/>
            <person name="Southam G."/>
            <person name="Wanger G."/>
            <person name="Pratt L.M."/>
            <person name="Andersen G.L."/>
            <person name="Hazen T.C."/>
            <person name="Brockman F.J."/>
            <person name="Arkin A.P."/>
            <person name="Onstott T.C."/>
        </authorList>
    </citation>
    <scope>NUCLEOTIDE SEQUENCE [LARGE SCALE GENOMIC DNA]</scope>
    <source>
        <strain evidence="7 8">MP104C</strain>
    </source>
</reference>
<dbReference type="Pfam" id="PF04932">
    <property type="entry name" value="Wzy_C"/>
    <property type="match status" value="1"/>
</dbReference>
<dbReference type="GO" id="GO:0016020">
    <property type="term" value="C:membrane"/>
    <property type="evidence" value="ECO:0007669"/>
    <property type="project" value="UniProtKB-SubCell"/>
</dbReference>
<dbReference type="InterPro" id="IPR007016">
    <property type="entry name" value="O-antigen_ligase-rel_domated"/>
</dbReference>
<dbReference type="SUPFAM" id="SSF48452">
    <property type="entry name" value="TPR-like"/>
    <property type="match status" value="2"/>
</dbReference>
<dbReference type="RefSeq" id="WP_012302810.1">
    <property type="nucleotide sequence ID" value="NC_010424.1"/>
</dbReference>
<evidence type="ECO:0000313" key="8">
    <source>
        <dbReference type="Proteomes" id="UP000008544"/>
    </source>
</evidence>
<feature type="transmembrane region" description="Helical" evidence="5">
    <location>
        <begin position="225"/>
        <end position="242"/>
    </location>
</feature>
<keyword evidence="2 5" id="KW-0812">Transmembrane</keyword>
<organism evidence="7 8">
    <name type="scientific">Desulforudis audaxviator (strain MP104C)</name>
    <dbReference type="NCBI Taxonomy" id="477974"/>
    <lineage>
        <taxon>Bacteria</taxon>
        <taxon>Bacillati</taxon>
        <taxon>Bacillota</taxon>
        <taxon>Clostridia</taxon>
        <taxon>Thermoanaerobacterales</taxon>
        <taxon>Candidatus Desulforudaceae</taxon>
        <taxon>Candidatus Desulforudis</taxon>
    </lineage>
</organism>
<feature type="transmembrane region" description="Helical" evidence="5">
    <location>
        <begin position="84"/>
        <end position="104"/>
    </location>
</feature>
<dbReference type="InterPro" id="IPR019734">
    <property type="entry name" value="TPR_rpt"/>
</dbReference>
<keyword evidence="4 5" id="KW-0472">Membrane</keyword>
<evidence type="ECO:0000256" key="3">
    <source>
        <dbReference type="ARBA" id="ARBA00022989"/>
    </source>
</evidence>
<feature type="transmembrane region" description="Helical" evidence="5">
    <location>
        <begin position="460"/>
        <end position="477"/>
    </location>
</feature>
<dbReference type="OrthoDB" id="1808577at2"/>
<dbReference type="InterPro" id="IPR051533">
    <property type="entry name" value="WaaL-like"/>
</dbReference>
<dbReference type="Gene3D" id="1.25.40.10">
    <property type="entry name" value="Tetratricopeptide repeat domain"/>
    <property type="match status" value="1"/>
</dbReference>
<dbReference type="PANTHER" id="PTHR37422">
    <property type="entry name" value="TEICHURONIC ACID BIOSYNTHESIS PROTEIN TUAE"/>
    <property type="match status" value="1"/>
</dbReference>
<keyword evidence="8" id="KW-1185">Reference proteome</keyword>
<dbReference type="HOGENOM" id="CLU_011929_0_0_9"/>
<evidence type="ECO:0000256" key="4">
    <source>
        <dbReference type="ARBA" id="ARBA00023136"/>
    </source>
</evidence>
<evidence type="ECO:0000313" key="7">
    <source>
        <dbReference type="EMBL" id="ACA60229.1"/>
    </source>
</evidence>
<comment type="subcellular location">
    <subcellularLocation>
        <location evidence="1">Membrane</location>
        <topology evidence="1">Multi-pass membrane protein</topology>
    </subcellularLocation>
</comment>
<evidence type="ECO:0000256" key="2">
    <source>
        <dbReference type="ARBA" id="ARBA00022692"/>
    </source>
</evidence>
<feature type="transmembrane region" description="Helical" evidence="5">
    <location>
        <begin position="427"/>
        <end position="448"/>
    </location>
</feature>
<feature type="transmembrane region" description="Helical" evidence="5">
    <location>
        <begin position="272"/>
        <end position="290"/>
    </location>
</feature>
<dbReference type="STRING" id="477974.Daud_1732"/>
<keyword evidence="3 5" id="KW-1133">Transmembrane helix</keyword>
<proteinExistence type="predicted"/>
<feature type="transmembrane region" description="Helical" evidence="5">
    <location>
        <begin position="248"/>
        <end position="265"/>
    </location>
</feature>
<dbReference type="InterPro" id="IPR011990">
    <property type="entry name" value="TPR-like_helical_dom_sf"/>
</dbReference>
<dbReference type="KEGG" id="dau:Daud_1732"/>
<evidence type="ECO:0000256" key="5">
    <source>
        <dbReference type="SAM" id="Phobius"/>
    </source>
</evidence>
<dbReference type="EMBL" id="CP000860">
    <property type="protein sequence ID" value="ACA60229.1"/>
    <property type="molecule type" value="Genomic_DNA"/>
</dbReference>
<feature type="transmembrane region" description="Helical" evidence="5">
    <location>
        <begin position="27"/>
        <end position="46"/>
    </location>
</feature>
<feature type="transmembrane region" description="Helical" evidence="5">
    <location>
        <begin position="179"/>
        <end position="195"/>
    </location>
</feature>
<feature type="transmembrane region" description="Helical" evidence="5">
    <location>
        <begin position="529"/>
        <end position="552"/>
    </location>
</feature>
<dbReference type="eggNOG" id="COG3307">
    <property type="taxonomic scope" value="Bacteria"/>
</dbReference>
<feature type="transmembrane region" description="Helical" evidence="5">
    <location>
        <begin position="110"/>
        <end position="127"/>
    </location>
</feature>
<gene>
    <name evidence="7" type="ordered locus">Daud_1732</name>
</gene>
<evidence type="ECO:0000259" key="6">
    <source>
        <dbReference type="Pfam" id="PF04932"/>
    </source>
</evidence>
<feature type="transmembrane region" description="Helical" evidence="5">
    <location>
        <begin position="483"/>
        <end position="500"/>
    </location>
</feature>
<accession>B1I5D2</accession>
<dbReference type="SMART" id="SM00028">
    <property type="entry name" value="TPR"/>
    <property type="match status" value="5"/>
</dbReference>
<dbReference type="Proteomes" id="UP000008544">
    <property type="component" value="Chromosome"/>
</dbReference>
<reference evidence="8" key="1">
    <citation type="submission" date="2007-10" db="EMBL/GenBank/DDBJ databases">
        <title>Complete sequence of chromosome of Desulforudis audaxviator MP104C.</title>
        <authorList>
            <person name="Copeland A."/>
            <person name="Lucas S."/>
            <person name="Lapidus A."/>
            <person name="Barry K."/>
            <person name="Glavina del Rio T."/>
            <person name="Dalin E."/>
            <person name="Tice H."/>
            <person name="Bruce D."/>
            <person name="Pitluck S."/>
            <person name="Lowry S.R."/>
            <person name="Larimer F."/>
            <person name="Land M.L."/>
            <person name="Hauser L."/>
            <person name="Kyrpides N."/>
            <person name="Ivanova N.N."/>
            <person name="Richardson P."/>
        </authorList>
    </citation>
    <scope>NUCLEOTIDE SEQUENCE [LARGE SCALE GENOMIC DNA]</scope>
    <source>
        <strain evidence="8">MP104C</strain>
    </source>
</reference>
<feature type="domain" description="O-antigen ligase-related" evidence="6">
    <location>
        <begin position="309"/>
        <end position="434"/>
    </location>
</feature>
<feature type="transmembrane region" description="Helical" evidence="5">
    <location>
        <begin position="302"/>
        <end position="323"/>
    </location>
</feature>
<dbReference type="eggNOG" id="COG0457">
    <property type="taxonomic scope" value="Bacteria"/>
</dbReference>
<feature type="transmembrane region" description="Helical" evidence="5">
    <location>
        <begin position="52"/>
        <end position="72"/>
    </location>
</feature>
<protein>
    <submittedName>
        <fullName evidence="7">Tetratricopeptide TPR_4</fullName>
    </submittedName>
</protein>